<organism evidence="2 3">
    <name type="scientific">Tieghemostelium lacteum</name>
    <name type="common">Slime mold</name>
    <name type="synonym">Dictyostelium lacteum</name>
    <dbReference type="NCBI Taxonomy" id="361077"/>
    <lineage>
        <taxon>Eukaryota</taxon>
        <taxon>Amoebozoa</taxon>
        <taxon>Evosea</taxon>
        <taxon>Eumycetozoa</taxon>
        <taxon>Dictyostelia</taxon>
        <taxon>Dictyosteliales</taxon>
        <taxon>Raperosteliaceae</taxon>
        <taxon>Tieghemostelium</taxon>
    </lineage>
</organism>
<gene>
    <name evidence="2" type="ORF">DLAC_06544</name>
</gene>
<dbReference type="Pfam" id="PF05368">
    <property type="entry name" value="NmrA"/>
    <property type="match status" value="1"/>
</dbReference>
<accession>A0A151ZF15</accession>
<dbReference type="InterPro" id="IPR052718">
    <property type="entry name" value="NmrA-type_oxidoreductase"/>
</dbReference>
<dbReference type="Gene3D" id="3.40.50.720">
    <property type="entry name" value="NAD(P)-binding Rossmann-like Domain"/>
    <property type="match status" value="1"/>
</dbReference>
<dbReference type="OMA" id="RDHWHTE"/>
<evidence type="ECO:0000313" key="3">
    <source>
        <dbReference type="Proteomes" id="UP000076078"/>
    </source>
</evidence>
<feature type="domain" description="NmrA-like" evidence="1">
    <location>
        <begin position="3"/>
        <end position="249"/>
    </location>
</feature>
<comment type="caution">
    <text evidence="2">The sequence shown here is derived from an EMBL/GenBank/DDBJ whole genome shotgun (WGS) entry which is preliminary data.</text>
</comment>
<dbReference type="PANTHER" id="PTHR47129">
    <property type="entry name" value="QUINONE OXIDOREDUCTASE 2"/>
    <property type="match status" value="1"/>
</dbReference>
<keyword evidence="3" id="KW-1185">Reference proteome</keyword>
<dbReference type="FunCoup" id="A0A151ZF15">
    <property type="interactions" value="1"/>
</dbReference>
<protein>
    <recommendedName>
        <fullName evidence="1">NmrA-like domain-containing protein</fullName>
    </recommendedName>
</protein>
<reference evidence="2 3" key="1">
    <citation type="submission" date="2015-12" db="EMBL/GenBank/DDBJ databases">
        <title>Dictyostelia acquired genes for synthesis and detection of signals that induce cell-type specialization by lateral gene transfer from prokaryotes.</title>
        <authorList>
            <person name="Gloeckner G."/>
            <person name="Schaap P."/>
        </authorList>
    </citation>
    <scope>NUCLEOTIDE SEQUENCE [LARGE SCALE GENOMIC DNA]</scope>
    <source>
        <strain evidence="2 3">TK</strain>
    </source>
</reference>
<dbReference type="Gene3D" id="3.90.25.10">
    <property type="entry name" value="UDP-galactose 4-epimerase, domain 1"/>
    <property type="match status" value="1"/>
</dbReference>
<name>A0A151ZF15_TIELA</name>
<dbReference type="InterPro" id="IPR036291">
    <property type="entry name" value="NAD(P)-bd_dom_sf"/>
</dbReference>
<dbReference type="EMBL" id="LODT01000029">
    <property type="protein sequence ID" value="KYQ92553.1"/>
    <property type="molecule type" value="Genomic_DNA"/>
</dbReference>
<dbReference type="Proteomes" id="UP000076078">
    <property type="component" value="Unassembled WGS sequence"/>
</dbReference>
<evidence type="ECO:0000313" key="2">
    <source>
        <dbReference type="EMBL" id="KYQ92553.1"/>
    </source>
</evidence>
<proteinExistence type="predicted"/>
<dbReference type="InParanoid" id="A0A151ZF15"/>
<dbReference type="OrthoDB" id="419598at2759"/>
<dbReference type="InterPro" id="IPR008030">
    <property type="entry name" value="NmrA-like"/>
</dbReference>
<dbReference type="STRING" id="361077.A0A151ZF15"/>
<evidence type="ECO:0000259" key="1">
    <source>
        <dbReference type="Pfam" id="PF05368"/>
    </source>
</evidence>
<sequence>MSILITGASGKYGKDSIEFLLEKKVNPKSIVALVRNEAKGEEFKKLGVQVKLGDYDNYQSLLDAFKGVDKLLFISSNDVVKRLPQHENVVKAAKQNNIKHIIYTSFVRKNNNETSPVHFIESAHAATEILVKESGIPYTLLLNGLYTDLLTEFFFGPKVLEQGIFFPAGDGVTNYTTRRDEAEATVNILLDNSNKHLNKTYILANSEKSTMHDASAILTEIAGKTVPFTSPDEDTYKNVLSKFVPVEYIHFGVAFALAIKQSEFETTHTDLPELLGRTPTSLKQFLTSSYKK</sequence>
<dbReference type="SUPFAM" id="SSF51735">
    <property type="entry name" value="NAD(P)-binding Rossmann-fold domains"/>
    <property type="match status" value="1"/>
</dbReference>
<dbReference type="PANTHER" id="PTHR47129:SF1">
    <property type="entry name" value="NMRA-LIKE DOMAIN-CONTAINING PROTEIN"/>
    <property type="match status" value="1"/>
</dbReference>
<dbReference type="CDD" id="cd05269">
    <property type="entry name" value="TMR_SDR_a"/>
    <property type="match status" value="1"/>
</dbReference>
<dbReference type="AlphaFoldDB" id="A0A151ZF15"/>